<keyword evidence="2" id="KW-1185">Reference proteome</keyword>
<name>B1WV15_CROS5</name>
<proteinExistence type="predicted"/>
<dbReference type="HOGENOM" id="CLU_2971833_0_0_3"/>
<sequence length="58" mass="6791">MLQNRREKLMRPEYDFSKGKRGAIIPSTGKTPITIYLDDDILANFRDRLKQKELAIKP</sequence>
<dbReference type="eggNOG" id="COG3514">
    <property type="taxonomic scope" value="Bacteria"/>
</dbReference>
<dbReference type="STRING" id="43989.cce_2864"/>
<protein>
    <submittedName>
        <fullName evidence="1">Uncharacterized protein</fullName>
    </submittedName>
</protein>
<reference evidence="1 2" key="1">
    <citation type="journal article" date="2008" name="Proc. Natl. Acad. Sci. U.S.A.">
        <title>The genome of Cyanothece 51142, a unicellular diazotrophic cyanobacterium important in the marine nitrogen cycle.</title>
        <authorList>
            <person name="Welsh E.A."/>
            <person name="Liberton M."/>
            <person name="Stoeckel J."/>
            <person name="Loh T."/>
            <person name="Elvitigala T."/>
            <person name="Wang C."/>
            <person name="Wollam A."/>
            <person name="Fulton R.S."/>
            <person name="Clifton S.W."/>
            <person name="Jacobs J.M."/>
            <person name="Aurora R."/>
            <person name="Ghosh B.K."/>
            <person name="Sherman L.A."/>
            <person name="Smith R.D."/>
            <person name="Wilson R.K."/>
            <person name="Pakrasi H.B."/>
        </authorList>
    </citation>
    <scope>NUCLEOTIDE SEQUENCE [LARGE SCALE GENOMIC DNA]</scope>
    <source>
        <strain evidence="2">ATCC 51142 / BH68</strain>
    </source>
</reference>
<dbReference type="AlphaFoldDB" id="B1WV15"/>
<dbReference type="Proteomes" id="UP000001203">
    <property type="component" value="Chromosome circular"/>
</dbReference>
<gene>
    <name evidence="1" type="ordered locus">cce_2864</name>
</gene>
<evidence type="ECO:0000313" key="2">
    <source>
        <dbReference type="Proteomes" id="UP000001203"/>
    </source>
</evidence>
<dbReference type="EMBL" id="CP000806">
    <property type="protein sequence ID" value="ACB52212.1"/>
    <property type="molecule type" value="Genomic_DNA"/>
</dbReference>
<dbReference type="KEGG" id="cyt:cce_2864"/>
<evidence type="ECO:0000313" key="1">
    <source>
        <dbReference type="EMBL" id="ACB52212.1"/>
    </source>
</evidence>
<accession>B1WV15</accession>
<organism evidence="1 2">
    <name type="scientific">Crocosphaera subtropica (strain ATCC 51142 / BH68)</name>
    <name type="common">Cyanothece sp. (strain ATCC 51142)</name>
    <dbReference type="NCBI Taxonomy" id="43989"/>
    <lineage>
        <taxon>Bacteria</taxon>
        <taxon>Bacillati</taxon>
        <taxon>Cyanobacteriota</taxon>
        <taxon>Cyanophyceae</taxon>
        <taxon>Oscillatoriophycideae</taxon>
        <taxon>Chroococcales</taxon>
        <taxon>Aphanothecaceae</taxon>
        <taxon>Crocosphaera</taxon>
        <taxon>Crocosphaera subtropica</taxon>
    </lineage>
</organism>